<proteinExistence type="predicted"/>
<name>A0A0F9KZJ3_9ZZZZ</name>
<gene>
    <name evidence="1" type="ORF">LCGC14_1640000</name>
</gene>
<organism evidence="1">
    <name type="scientific">marine sediment metagenome</name>
    <dbReference type="NCBI Taxonomy" id="412755"/>
    <lineage>
        <taxon>unclassified sequences</taxon>
        <taxon>metagenomes</taxon>
        <taxon>ecological metagenomes</taxon>
    </lineage>
</organism>
<comment type="caution">
    <text evidence="1">The sequence shown here is derived from an EMBL/GenBank/DDBJ whole genome shotgun (WGS) entry which is preliminary data.</text>
</comment>
<dbReference type="EMBL" id="LAZR01013654">
    <property type="protein sequence ID" value="KKM20985.1"/>
    <property type="molecule type" value="Genomic_DNA"/>
</dbReference>
<accession>A0A0F9KZJ3</accession>
<evidence type="ECO:0000313" key="1">
    <source>
        <dbReference type="EMBL" id="KKM20985.1"/>
    </source>
</evidence>
<sequence>MSINELVYPKCPKCTRSLKPSSHDLLVCRYCKISVKSSVLRKQKDTIQFLKQFTKIPENTEIKEEEMEKIRLREAGMENIKKYKYEAIPDKCIDCNSEDIVADCGNNSWICLSCDSYFELRQYRVMFHGDIEVCARDGDEAKEKGYALLKKGYIDIEADYMGV</sequence>
<dbReference type="AlphaFoldDB" id="A0A0F9KZJ3"/>
<reference evidence="1" key="1">
    <citation type="journal article" date="2015" name="Nature">
        <title>Complex archaea that bridge the gap between prokaryotes and eukaryotes.</title>
        <authorList>
            <person name="Spang A."/>
            <person name="Saw J.H."/>
            <person name="Jorgensen S.L."/>
            <person name="Zaremba-Niedzwiedzka K."/>
            <person name="Martijn J."/>
            <person name="Lind A.E."/>
            <person name="van Eijk R."/>
            <person name="Schleper C."/>
            <person name="Guy L."/>
            <person name="Ettema T.J."/>
        </authorList>
    </citation>
    <scope>NUCLEOTIDE SEQUENCE</scope>
</reference>
<protein>
    <submittedName>
        <fullName evidence="1">Uncharacterized protein</fullName>
    </submittedName>
</protein>